<sequence>MGEIVATTSTSSCWFALNAADIAVIDALGCPTTNPGAASAVCIRLRGSKTNQTGASVTRMLGRSGHPLLCPVL</sequence>
<dbReference type="OrthoDB" id="105001at2759"/>
<dbReference type="EMBL" id="NBNE01017820">
    <property type="protein sequence ID" value="OWY92556.1"/>
    <property type="molecule type" value="Genomic_DNA"/>
</dbReference>
<gene>
    <name evidence="1" type="ORF">PHMEG_00038397</name>
</gene>
<accession>A0A225UIZ4</accession>
<proteinExistence type="predicted"/>
<dbReference type="AlphaFoldDB" id="A0A225UIZ4"/>
<organism evidence="1 2">
    <name type="scientific">Phytophthora megakarya</name>
    <dbReference type="NCBI Taxonomy" id="4795"/>
    <lineage>
        <taxon>Eukaryota</taxon>
        <taxon>Sar</taxon>
        <taxon>Stramenopiles</taxon>
        <taxon>Oomycota</taxon>
        <taxon>Peronosporomycetes</taxon>
        <taxon>Peronosporales</taxon>
        <taxon>Peronosporaceae</taxon>
        <taxon>Phytophthora</taxon>
    </lineage>
</organism>
<comment type="caution">
    <text evidence="1">The sequence shown here is derived from an EMBL/GenBank/DDBJ whole genome shotgun (WGS) entry which is preliminary data.</text>
</comment>
<name>A0A225UIZ4_9STRA</name>
<keyword evidence="2" id="KW-1185">Reference proteome</keyword>
<feature type="non-terminal residue" evidence="1">
    <location>
        <position position="73"/>
    </location>
</feature>
<reference evidence="2" key="1">
    <citation type="submission" date="2017-03" db="EMBL/GenBank/DDBJ databases">
        <title>Phytopthora megakarya and P. palmivora, two closely related causual agents of cacao black pod achieved similar genome size and gene model numbers by different mechanisms.</title>
        <authorList>
            <person name="Ali S."/>
            <person name="Shao J."/>
            <person name="Larry D.J."/>
            <person name="Kronmiller B."/>
            <person name="Shen D."/>
            <person name="Strem M.D."/>
            <person name="Melnick R.L."/>
            <person name="Guiltinan M.J."/>
            <person name="Tyler B.M."/>
            <person name="Meinhardt L.W."/>
            <person name="Bailey B.A."/>
        </authorList>
    </citation>
    <scope>NUCLEOTIDE SEQUENCE [LARGE SCALE GENOMIC DNA]</scope>
    <source>
        <strain evidence="2">zdho120</strain>
    </source>
</reference>
<dbReference type="Proteomes" id="UP000198211">
    <property type="component" value="Unassembled WGS sequence"/>
</dbReference>
<protein>
    <submittedName>
        <fullName evidence="1">Uncharacterized protein</fullName>
    </submittedName>
</protein>
<evidence type="ECO:0000313" key="1">
    <source>
        <dbReference type="EMBL" id="OWY92556.1"/>
    </source>
</evidence>
<evidence type="ECO:0000313" key="2">
    <source>
        <dbReference type="Proteomes" id="UP000198211"/>
    </source>
</evidence>